<evidence type="ECO:0000313" key="5">
    <source>
        <dbReference type="EMBL" id="MBC5649102.1"/>
    </source>
</evidence>
<dbReference type="InterPro" id="IPR050555">
    <property type="entry name" value="Bact_Solute-Bind_Prot2"/>
</dbReference>
<dbReference type="SUPFAM" id="SSF53822">
    <property type="entry name" value="Periplasmic binding protein-like I"/>
    <property type="match status" value="1"/>
</dbReference>
<keyword evidence="3" id="KW-0732">Signal</keyword>
<gene>
    <name evidence="5" type="ORF">H8S18_12200</name>
</gene>
<evidence type="ECO:0000259" key="4">
    <source>
        <dbReference type="Pfam" id="PF13407"/>
    </source>
</evidence>
<dbReference type="PANTHER" id="PTHR30036">
    <property type="entry name" value="D-XYLOSE-BINDING PERIPLASMIC PROTEIN"/>
    <property type="match status" value="1"/>
</dbReference>
<dbReference type="RefSeq" id="WP_186858542.1">
    <property type="nucleotide sequence ID" value="NZ_JACOON010000006.1"/>
</dbReference>
<feature type="chain" id="PRO_5045479242" evidence="3">
    <location>
        <begin position="21"/>
        <end position="341"/>
    </location>
</feature>
<dbReference type="InterPro" id="IPR028082">
    <property type="entry name" value="Peripla_BP_I"/>
</dbReference>
<comment type="subcellular location">
    <subcellularLocation>
        <location evidence="1">Cell envelope</location>
    </subcellularLocation>
</comment>
<dbReference type="EMBL" id="JACOON010000006">
    <property type="protein sequence ID" value="MBC5649102.1"/>
    <property type="molecule type" value="Genomic_DNA"/>
</dbReference>
<comment type="similarity">
    <text evidence="2">Belongs to the bacterial solute-binding protein 2 family.</text>
</comment>
<proteinExistence type="inferred from homology"/>
<organism evidence="5 6">
    <name type="scientific">Christensenella tenuis</name>
    <dbReference type="NCBI Taxonomy" id="2763033"/>
    <lineage>
        <taxon>Bacteria</taxon>
        <taxon>Bacillati</taxon>
        <taxon>Bacillota</taxon>
        <taxon>Clostridia</taxon>
        <taxon>Christensenellales</taxon>
        <taxon>Christensenellaceae</taxon>
        <taxon>Christensenella</taxon>
    </lineage>
</organism>
<evidence type="ECO:0000313" key="6">
    <source>
        <dbReference type="Proteomes" id="UP000606889"/>
    </source>
</evidence>
<dbReference type="Gene3D" id="3.40.50.2300">
    <property type="match status" value="2"/>
</dbReference>
<evidence type="ECO:0000256" key="3">
    <source>
        <dbReference type="SAM" id="SignalP"/>
    </source>
</evidence>
<dbReference type="PANTHER" id="PTHR30036:SF7">
    <property type="entry name" value="ABC TRANSPORTER PERIPLASMIC-BINDING PROTEIN YPHF"/>
    <property type="match status" value="1"/>
</dbReference>
<protein>
    <submittedName>
        <fullName evidence="5">Substrate-binding domain-containing protein</fullName>
    </submittedName>
</protein>
<dbReference type="InterPro" id="IPR025997">
    <property type="entry name" value="SBP_2_dom"/>
</dbReference>
<dbReference type="Proteomes" id="UP000606889">
    <property type="component" value="Unassembled WGS sequence"/>
</dbReference>
<evidence type="ECO:0000256" key="1">
    <source>
        <dbReference type="ARBA" id="ARBA00004196"/>
    </source>
</evidence>
<feature type="domain" description="Periplasmic binding protein" evidence="4">
    <location>
        <begin position="61"/>
        <end position="316"/>
    </location>
</feature>
<dbReference type="PROSITE" id="PS51257">
    <property type="entry name" value="PROKAR_LIPOPROTEIN"/>
    <property type="match status" value="1"/>
</dbReference>
<dbReference type="Pfam" id="PF13407">
    <property type="entry name" value="Peripla_BP_4"/>
    <property type="match status" value="1"/>
</dbReference>
<evidence type="ECO:0000256" key="2">
    <source>
        <dbReference type="ARBA" id="ARBA00007639"/>
    </source>
</evidence>
<sequence>MKKKIALILTAVMLLSMVLAACGSPVSGETTTAETAQAQESPAEGSAGTTAAADGEDGLVITFVSPLLGMEVWLNAKYGAEAAAEEIGAQVTWVGPSSIDMDEQVRQIELAIAENVDGIISCPLSPVIFEDVYKRALDKNIKIVNTAVDSAEDTRTAYIGTDYTNFGEQAAKNLSEKLGGKGNVAVLVTSLDSENQMSEMKAGQAWLEQNAPDVKIVVTEVTNSDTAQAADKTSAIIDTYPDLDAIWCLEAASPLGSSQAVAERGLTDEIVILGIDDTTDVLDLIDQGAIWGTMTQDFYKMGYEAVKMIAAAHNGESVPSVQDSGTTLVTKENLEEYKNRF</sequence>
<comment type="caution">
    <text evidence="5">The sequence shown here is derived from an EMBL/GenBank/DDBJ whole genome shotgun (WGS) entry which is preliminary data.</text>
</comment>
<accession>A0ABR7EH72</accession>
<feature type="signal peptide" evidence="3">
    <location>
        <begin position="1"/>
        <end position="20"/>
    </location>
</feature>
<keyword evidence="6" id="KW-1185">Reference proteome</keyword>
<name>A0ABR7EH72_9FIRM</name>
<reference evidence="5 6" key="1">
    <citation type="submission" date="2020-08" db="EMBL/GenBank/DDBJ databases">
        <title>Genome public.</title>
        <authorList>
            <person name="Liu C."/>
            <person name="Sun Q."/>
        </authorList>
    </citation>
    <scope>NUCLEOTIDE SEQUENCE [LARGE SCALE GENOMIC DNA]</scope>
    <source>
        <strain evidence="5 6">NSJ-35</strain>
    </source>
</reference>